<dbReference type="CDD" id="cd00947">
    <property type="entry name" value="TBP_aldolase_IIB"/>
    <property type="match status" value="1"/>
</dbReference>
<dbReference type="EMBL" id="BJCC01000031">
    <property type="protein sequence ID" value="GCF95286.1"/>
    <property type="molecule type" value="Genomic_DNA"/>
</dbReference>
<dbReference type="SUPFAM" id="SSF51569">
    <property type="entry name" value="Aldolase"/>
    <property type="match status" value="1"/>
</dbReference>
<organism evidence="4 5">
    <name type="scientific">Enterococcus florum</name>
    <dbReference type="NCBI Taxonomy" id="2480627"/>
    <lineage>
        <taxon>Bacteria</taxon>
        <taxon>Bacillati</taxon>
        <taxon>Bacillota</taxon>
        <taxon>Bacilli</taxon>
        <taxon>Lactobacillales</taxon>
        <taxon>Enterococcaceae</taxon>
        <taxon>Enterococcus</taxon>
    </lineage>
</organism>
<dbReference type="GO" id="GO:0005975">
    <property type="term" value="P:carbohydrate metabolic process"/>
    <property type="evidence" value="ECO:0007669"/>
    <property type="project" value="InterPro"/>
</dbReference>
<evidence type="ECO:0000256" key="1">
    <source>
        <dbReference type="PIRSR" id="PIRSR001359-1"/>
    </source>
</evidence>
<dbReference type="PANTHER" id="PTHR30304">
    <property type="entry name" value="D-TAGATOSE-1,6-BISPHOSPHATE ALDOLASE"/>
    <property type="match status" value="1"/>
</dbReference>
<dbReference type="InterPro" id="IPR013785">
    <property type="entry name" value="Aldolase_TIM"/>
</dbReference>
<feature type="binding site" evidence="3">
    <location>
        <position position="82"/>
    </location>
    <ligand>
        <name>Zn(2+)</name>
        <dbReference type="ChEBI" id="CHEBI:29105"/>
        <label>1</label>
        <note>catalytic</note>
    </ligand>
</feature>
<feature type="binding site" evidence="3">
    <location>
        <position position="187"/>
    </location>
    <ligand>
        <name>Zn(2+)</name>
        <dbReference type="ChEBI" id="CHEBI:29105"/>
        <label>1</label>
        <note>catalytic</note>
    </ligand>
</feature>
<dbReference type="Pfam" id="PF01116">
    <property type="entry name" value="F_bP_aldolase"/>
    <property type="match status" value="1"/>
</dbReference>
<name>A0A4P5PBZ6_9ENTE</name>
<dbReference type="Gene3D" id="3.20.20.70">
    <property type="entry name" value="Aldolase class I"/>
    <property type="match status" value="1"/>
</dbReference>
<dbReference type="Proteomes" id="UP000290567">
    <property type="component" value="Unassembled WGS sequence"/>
</dbReference>
<feature type="binding site" evidence="2">
    <location>
        <begin position="237"/>
        <end position="240"/>
    </location>
    <ligand>
        <name>dihydroxyacetone phosphate</name>
        <dbReference type="ChEBI" id="CHEBI:57642"/>
    </ligand>
</feature>
<proteinExistence type="predicted"/>
<dbReference type="NCBIfam" id="TIGR00167">
    <property type="entry name" value="cbbA"/>
    <property type="match status" value="1"/>
</dbReference>
<sequence length="292" mass="31839">MLAGLRGVLANARAEKTAIAAFNVPNLEMVRAAIQAAEELERPVILQHAQGHDSLIPLEEIGPIMLDYAKRSNVPVVVHLDHGKSFDAIVRAMKMGFTSVMIDASDLPFEENIARTKEIVKIAHSLGISVEAELGHVFTSSLGGGEGRAPDDEKIGETDIYTDPKQAKQFVAETNADCLAIAFGTVHGIYLKEPKLDLNRVKQVYEEVGIPLVMHGGSGVSEEDYQIAIDNGITKINYYTYANKAGAAALAHYLAQHSKEYFLEDCVEMTTKALKSDYQKAINSFNRGATSY</sequence>
<feature type="binding site" evidence="3">
    <location>
        <position position="103"/>
    </location>
    <ligand>
        <name>Zn(2+)</name>
        <dbReference type="ChEBI" id="CHEBI:29105"/>
        <label>2</label>
    </ligand>
</feature>
<dbReference type="PANTHER" id="PTHR30304:SF0">
    <property type="entry name" value="D-TAGATOSE-1,6-BISPHOSPHATE ALDOLASE SUBUNIT GATY-RELATED"/>
    <property type="match status" value="1"/>
</dbReference>
<keyword evidence="3" id="KW-0479">Metal-binding</keyword>
<feature type="active site" description="Proton donor" evidence="1">
    <location>
        <position position="81"/>
    </location>
</feature>
<comment type="caution">
    <text evidence="4">The sequence shown here is derived from an EMBL/GenBank/DDBJ whole genome shotgun (WGS) entry which is preliminary data.</text>
</comment>
<gene>
    <name evidence="4" type="primary">fbaA</name>
    <name evidence="4" type="ORF">NRIC_31770</name>
</gene>
<feature type="binding site" evidence="3">
    <location>
        <position position="133"/>
    </location>
    <ligand>
        <name>Zn(2+)</name>
        <dbReference type="ChEBI" id="CHEBI:29105"/>
        <label>2</label>
    </ligand>
</feature>
<feature type="binding site" evidence="3">
    <location>
        <position position="215"/>
    </location>
    <ligand>
        <name>Zn(2+)</name>
        <dbReference type="ChEBI" id="CHEBI:29105"/>
        <label>1</label>
        <note>catalytic</note>
    </ligand>
</feature>
<dbReference type="RefSeq" id="WP_146623686.1">
    <property type="nucleotide sequence ID" value="NZ_BJCC01000031.1"/>
</dbReference>
<dbReference type="InterPro" id="IPR050246">
    <property type="entry name" value="Class_II_FBP_aldolase"/>
</dbReference>
<accession>A0A4P5PBZ6</accession>
<dbReference type="GO" id="GO:0016832">
    <property type="term" value="F:aldehyde-lyase activity"/>
    <property type="evidence" value="ECO:0007669"/>
    <property type="project" value="InterPro"/>
</dbReference>
<feature type="binding site" evidence="2">
    <location>
        <begin position="216"/>
        <end position="218"/>
    </location>
    <ligand>
        <name>dihydroxyacetone phosphate</name>
        <dbReference type="ChEBI" id="CHEBI:57642"/>
    </ligand>
</feature>
<protein>
    <submittedName>
        <fullName evidence="4">Fructose-bisphosphate aldolase</fullName>
    </submittedName>
</protein>
<keyword evidence="5" id="KW-1185">Reference proteome</keyword>
<feature type="binding site" evidence="2">
    <location>
        <position position="188"/>
    </location>
    <ligand>
        <name>dihydroxyacetone phosphate</name>
        <dbReference type="ChEBI" id="CHEBI:57642"/>
    </ligand>
</feature>
<reference evidence="5" key="1">
    <citation type="submission" date="2019-02" db="EMBL/GenBank/DDBJ databases">
        <title>Draft genome sequence of Enterococcus sp. Gos25-1.</title>
        <authorList>
            <person name="Tanaka N."/>
            <person name="Shiwa Y."/>
            <person name="Fujita N."/>
        </authorList>
    </citation>
    <scope>NUCLEOTIDE SEQUENCE [LARGE SCALE GENOMIC DNA]</scope>
    <source>
        <strain evidence="5">Gos25-1</strain>
    </source>
</reference>
<evidence type="ECO:0000256" key="2">
    <source>
        <dbReference type="PIRSR" id="PIRSR001359-2"/>
    </source>
</evidence>
<comment type="cofactor">
    <cofactor evidence="3">
        <name>Zn(2+)</name>
        <dbReference type="ChEBI" id="CHEBI:29105"/>
    </cofactor>
    <text evidence="3">Binds 2 Zn(2+) ions per subunit. One is catalytic and the other provides a structural contribution.</text>
</comment>
<dbReference type="InterPro" id="IPR000771">
    <property type="entry name" value="FBA_II"/>
</dbReference>
<dbReference type="GO" id="GO:0008270">
    <property type="term" value="F:zinc ion binding"/>
    <property type="evidence" value="ECO:0007669"/>
    <property type="project" value="InterPro"/>
</dbReference>
<evidence type="ECO:0000313" key="5">
    <source>
        <dbReference type="Proteomes" id="UP000290567"/>
    </source>
</evidence>
<evidence type="ECO:0000256" key="3">
    <source>
        <dbReference type="PIRSR" id="PIRSR001359-3"/>
    </source>
</evidence>
<keyword evidence="3" id="KW-0862">Zinc</keyword>
<evidence type="ECO:0000313" key="4">
    <source>
        <dbReference type="EMBL" id="GCF95286.1"/>
    </source>
</evidence>
<dbReference type="AlphaFoldDB" id="A0A4P5PBZ6"/>
<dbReference type="PIRSF" id="PIRSF001359">
    <property type="entry name" value="F_bP_aldolase_II"/>
    <property type="match status" value="1"/>
</dbReference>
<dbReference type="OrthoDB" id="9803995at2"/>